<evidence type="ECO:0000256" key="5">
    <source>
        <dbReference type="ARBA" id="ARBA00023016"/>
    </source>
</evidence>
<keyword evidence="11" id="KW-1185">Reference proteome</keyword>
<dbReference type="GO" id="GO:0033897">
    <property type="term" value="F:ribonuclease T2 activity"/>
    <property type="evidence" value="ECO:0007669"/>
    <property type="project" value="InterPro"/>
</dbReference>
<dbReference type="InterPro" id="IPR036430">
    <property type="entry name" value="RNase_T2-like_sf"/>
</dbReference>
<keyword evidence="2" id="KW-0540">Nuclease</keyword>
<dbReference type="GO" id="GO:0004521">
    <property type="term" value="F:RNA endonuclease activity"/>
    <property type="evidence" value="ECO:0000318"/>
    <property type="project" value="GO_Central"/>
</dbReference>
<proteinExistence type="inferred from homology"/>
<dbReference type="InterPro" id="IPR018188">
    <property type="entry name" value="RNase_T2_His_AS_1"/>
</dbReference>
<keyword evidence="7" id="KW-0456">Lyase</keyword>
<keyword evidence="4" id="KW-0378">Hydrolase</keyword>
<dbReference type="OMA" id="VIECNND"/>
<keyword evidence="6" id="KW-1015">Disulfide bond</keyword>
<gene>
    <name evidence="12" type="primary">LOC107822186</name>
</gene>
<feature type="chain" id="PRO_5010262980" evidence="10">
    <location>
        <begin position="23"/>
        <end position="240"/>
    </location>
</feature>
<dbReference type="InterPro" id="IPR001568">
    <property type="entry name" value="RNase_T2-like"/>
</dbReference>
<dbReference type="Proteomes" id="UP000790787">
    <property type="component" value="Chromosome 16"/>
</dbReference>
<dbReference type="Gene3D" id="3.90.730.10">
    <property type="entry name" value="Ribonuclease T2-like"/>
    <property type="match status" value="1"/>
</dbReference>
<dbReference type="GO" id="GO:0016787">
    <property type="term" value="F:hydrolase activity"/>
    <property type="evidence" value="ECO:0007669"/>
    <property type="project" value="UniProtKB-KW"/>
</dbReference>
<dbReference type="RefSeq" id="XP_016504183.1">
    <property type="nucleotide sequence ID" value="XM_016648697.1"/>
</dbReference>
<protein>
    <submittedName>
        <fullName evidence="12">Intracellular ribonuclease LX-like isoform X1</fullName>
    </submittedName>
</protein>
<accession>A0A1S4CSV5</accession>
<organism evidence="11 12">
    <name type="scientific">Nicotiana tabacum</name>
    <name type="common">Common tobacco</name>
    <dbReference type="NCBI Taxonomy" id="4097"/>
    <lineage>
        <taxon>Eukaryota</taxon>
        <taxon>Viridiplantae</taxon>
        <taxon>Streptophyta</taxon>
        <taxon>Embryophyta</taxon>
        <taxon>Tracheophyta</taxon>
        <taxon>Spermatophyta</taxon>
        <taxon>Magnoliopsida</taxon>
        <taxon>eudicotyledons</taxon>
        <taxon>Gunneridae</taxon>
        <taxon>Pentapetalae</taxon>
        <taxon>asterids</taxon>
        <taxon>lamiids</taxon>
        <taxon>Solanales</taxon>
        <taxon>Solanaceae</taxon>
        <taxon>Nicotianoideae</taxon>
        <taxon>Nicotianeae</taxon>
        <taxon>Nicotiana</taxon>
    </lineage>
</organism>
<dbReference type="FunFam" id="3.90.730.10:FF:000003">
    <property type="entry name" value="Ribonuclease 3"/>
    <property type="match status" value="1"/>
</dbReference>
<evidence type="ECO:0000256" key="6">
    <source>
        <dbReference type="ARBA" id="ARBA00023157"/>
    </source>
</evidence>
<dbReference type="SUPFAM" id="SSF55895">
    <property type="entry name" value="Ribonuclease Rh-like"/>
    <property type="match status" value="1"/>
</dbReference>
<dbReference type="AlphaFoldDB" id="A0A1S4CSV5"/>
<sequence>MRSIQLVLVKLVIFQCIMLLHAQDFDFFYFAQQWNPASCDSKIKCCYPTNGKPAQDFGIHGLWPNYNNGSFPKSCNKNARYDETQISDLISSMQKNWPTLSCPSNNGTRFWSHEWKKHGTCSLSMLDMHSYFQAALALKEKVNLLQFLNNAGIKPDGGFYSYEAMKEAIEKGIGHTVGVECNIDLFGNRQLFEVYVCVDKCGSEIIDCPIVPESKRCKESIEFAVFESESLLDEKSAYSL</sequence>
<evidence type="ECO:0000256" key="7">
    <source>
        <dbReference type="ARBA" id="ARBA00023239"/>
    </source>
</evidence>
<dbReference type="RefSeq" id="XP_016504183.1">
    <property type="nucleotide sequence ID" value="XM_016648697.2"/>
</dbReference>
<dbReference type="GO" id="GO:0006401">
    <property type="term" value="P:RNA catabolic process"/>
    <property type="evidence" value="ECO:0000318"/>
    <property type="project" value="GO_Central"/>
</dbReference>
<dbReference type="GeneID" id="107822186"/>
<dbReference type="Pfam" id="PF00445">
    <property type="entry name" value="Ribonuclease_T2"/>
    <property type="match status" value="1"/>
</dbReference>
<comment type="similarity">
    <text evidence="1 9">Belongs to the RNase T2 family.</text>
</comment>
<dbReference type="InterPro" id="IPR033130">
    <property type="entry name" value="RNase_T2_His_AS_2"/>
</dbReference>
<keyword evidence="10" id="KW-0732">Signal</keyword>
<dbReference type="PaxDb" id="4097-A0A1S4CSV5"/>
<keyword evidence="3" id="KW-0255">Endonuclease</keyword>
<dbReference type="OrthoDB" id="435754at2759"/>
<feature type="signal peptide" evidence="10">
    <location>
        <begin position="1"/>
        <end position="22"/>
    </location>
</feature>
<feature type="active site" evidence="8">
    <location>
        <position position="118"/>
    </location>
</feature>
<reference evidence="11" key="1">
    <citation type="journal article" date="2014" name="Nat. Commun.">
        <title>The tobacco genome sequence and its comparison with those of tomato and potato.</title>
        <authorList>
            <person name="Sierro N."/>
            <person name="Battey J.N."/>
            <person name="Ouadi S."/>
            <person name="Bakaher N."/>
            <person name="Bovet L."/>
            <person name="Willig A."/>
            <person name="Goepfert S."/>
            <person name="Peitsch M.C."/>
            <person name="Ivanov N.V."/>
        </authorList>
    </citation>
    <scope>NUCLEOTIDE SEQUENCE [LARGE SCALE GENOMIC DNA]</scope>
</reference>
<evidence type="ECO:0000256" key="9">
    <source>
        <dbReference type="RuleBase" id="RU004328"/>
    </source>
</evidence>
<dbReference type="CDD" id="cd01061">
    <property type="entry name" value="RNase_T2_euk"/>
    <property type="match status" value="1"/>
</dbReference>
<dbReference type="PROSITE" id="PS00531">
    <property type="entry name" value="RNASE_T2_2"/>
    <property type="match status" value="1"/>
</dbReference>
<dbReference type="SMR" id="A0A1S4CSV5"/>
<evidence type="ECO:0000256" key="2">
    <source>
        <dbReference type="ARBA" id="ARBA00022722"/>
    </source>
</evidence>
<dbReference type="PANTHER" id="PTHR11240">
    <property type="entry name" value="RIBONUCLEASE T2"/>
    <property type="match status" value="1"/>
</dbReference>
<dbReference type="PANTHER" id="PTHR11240:SF75">
    <property type="entry name" value="RIBONUCLEASE 3"/>
    <property type="match status" value="1"/>
</dbReference>
<evidence type="ECO:0000256" key="3">
    <source>
        <dbReference type="ARBA" id="ARBA00022759"/>
    </source>
</evidence>
<evidence type="ECO:0000256" key="4">
    <source>
        <dbReference type="ARBA" id="ARBA00022801"/>
    </source>
</evidence>
<dbReference type="PROSITE" id="PS00530">
    <property type="entry name" value="RNASE_T2_1"/>
    <property type="match status" value="1"/>
</dbReference>
<dbReference type="STRING" id="4097.A0A1S4CSV5"/>
<dbReference type="GO" id="GO:0005576">
    <property type="term" value="C:extracellular region"/>
    <property type="evidence" value="ECO:0000318"/>
    <property type="project" value="GO_Central"/>
</dbReference>
<evidence type="ECO:0000313" key="12">
    <source>
        <dbReference type="RefSeq" id="XP_016504183.1"/>
    </source>
</evidence>
<reference evidence="12" key="2">
    <citation type="submission" date="2025-08" db="UniProtKB">
        <authorList>
            <consortium name="RefSeq"/>
        </authorList>
    </citation>
    <scope>IDENTIFICATION</scope>
    <source>
        <tissue evidence="12">Leaf</tissue>
    </source>
</reference>
<keyword evidence="5" id="KW-0346">Stress response</keyword>
<dbReference type="KEGG" id="nta:107822186"/>
<dbReference type="GO" id="GO:0003723">
    <property type="term" value="F:RNA binding"/>
    <property type="evidence" value="ECO:0007669"/>
    <property type="project" value="InterPro"/>
</dbReference>
<evidence type="ECO:0000256" key="1">
    <source>
        <dbReference type="ARBA" id="ARBA00007469"/>
    </source>
</evidence>
<name>A0A1S4CSV5_TOBAC</name>
<evidence type="ECO:0000313" key="11">
    <source>
        <dbReference type="Proteomes" id="UP000790787"/>
    </source>
</evidence>
<evidence type="ECO:0000256" key="10">
    <source>
        <dbReference type="SAM" id="SignalP"/>
    </source>
</evidence>
<feature type="active site" evidence="8">
    <location>
        <position position="114"/>
    </location>
</feature>
<feature type="active site" evidence="8">
    <location>
        <position position="60"/>
    </location>
</feature>
<evidence type="ECO:0000256" key="8">
    <source>
        <dbReference type="PIRSR" id="PIRSR633697-1"/>
    </source>
</evidence>
<dbReference type="InterPro" id="IPR033697">
    <property type="entry name" value="Ribonuclease_T2_eukaryotic"/>
</dbReference>